<dbReference type="Pfam" id="PF15734">
    <property type="entry name" value="MIIP"/>
    <property type="match status" value="1"/>
</dbReference>
<name>A0AAD5AU96_SILAS</name>
<feature type="compositionally biased region" description="Polar residues" evidence="1">
    <location>
        <begin position="1"/>
        <end position="16"/>
    </location>
</feature>
<organism evidence="3 4">
    <name type="scientific">Silurus asotus</name>
    <name type="common">Amur catfish</name>
    <name type="synonym">Parasilurus asotus</name>
    <dbReference type="NCBI Taxonomy" id="30991"/>
    <lineage>
        <taxon>Eukaryota</taxon>
        <taxon>Metazoa</taxon>
        <taxon>Chordata</taxon>
        <taxon>Craniata</taxon>
        <taxon>Vertebrata</taxon>
        <taxon>Euteleostomi</taxon>
        <taxon>Actinopterygii</taxon>
        <taxon>Neopterygii</taxon>
        <taxon>Teleostei</taxon>
        <taxon>Ostariophysi</taxon>
        <taxon>Siluriformes</taxon>
        <taxon>Siluridae</taxon>
        <taxon>Silurus</taxon>
    </lineage>
</organism>
<accession>A0AAD5AU96</accession>
<dbReference type="InterPro" id="IPR000477">
    <property type="entry name" value="RT_dom"/>
</dbReference>
<dbReference type="GO" id="GO:0010972">
    <property type="term" value="P:negative regulation of G2/M transition of mitotic cell cycle"/>
    <property type="evidence" value="ECO:0007669"/>
    <property type="project" value="InterPro"/>
</dbReference>
<comment type="caution">
    <text evidence="3">The sequence shown here is derived from an EMBL/GenBank/DDBJ whole genome shotgun (WGS) entry which is preliminary data.</text>
</comment>
<dbReference type="GO" id="GO:0030336">
    <property type="term" value="P:negative regulation of cell migration"/>
    <property type="evidence" value="ECO:0007669"/>
    <property type="project" value="InterPro"/>
</dbReference>
<gene>
    <name evidence="3" type="ORF">C0J50_17445</name>
</gene>
<evidence type="ECO:0000256" key="1">
    <source>
        <dbReference type="SAM" id="MobiDB-lite"/>
    </source>
</evidence>
<evidence type="ECO:0000313" key="3">
    <source>
        <dbReference type="EMBL" id="KAI5622938.1"/>
    </source>
</evidence>
<dbReference type="InterPro" id="IPR031466">
    <property type="entry name" value="MIIP"/>
</dbReference>
<reference evidence="3" key="1">
    <citation type="submission" date="2018-07" db="EMBL/GenBank/DDBJ databases">
        <title>Comparative genomics of catfishes provides insights into carnivory and benthic adaptation.</title>
        <authorList>
            <person name="Zhang Y."/>
            <person name="Wang D."/>
            <person name="Peng Z."/>
            <person name="Zheng S."/>
            <person name="Shao F."/>
            <person name="Tao W."/>
        </authorList>
    </citation>
    <scope>NUCLEOTIDE SEQUENCE</scope>
    <source>
        <strain evidence="3">Chongqing</strain>
    </source>
</reference>
<feature type="domain" description="Reverse transcriptase" evidence="2">
    <location>
        <begin position="107"/>
        <end position="204"/>
    </location>
</feature>
<dbReference type="PANTHER" id="PTHR34831">
    <property type="entry name" value="MIGRATION AND INVASION-INHIBITORY PROTEIN"/>
    <property type="match status" value="1"/>
</dbReference>
<proteinExistence type="predicted"/>
<evidence type="ECO:0000313" key="4">
    <source>
        <dbReference type="Proteomes" id="UP001205998"/>
    </source>
</evidence>
<dbReference type="AlphaFoldDB" id="A0AAD5AU96"/>
<dbReference type="Proteomes" id="UP001205998">
    <property type="component" value="Unassembled WGS sequence"/>
</dbReference>
<evidence type="ECO:0000259" key="2">
    <source>
        <dbReference type="Pfam" id="PF00078"/>
    </source>
</evidence>
<dbReference type="EMBL" id="MU551607">
    <property type="protein sequence ID" value="KAI5622938.1"/>
    <property type="molecule type" value="Genomic_DNA"/>
</dbReference>
<protein>
    <submittedName>
        <fullName evidence="3">Migration and invasion-inhibitory protein</fullName>
    </submittedName>
</protein>
<feature type="region of interest" description="Disordered" evidence="1">
    <location>
        <begin position="1"/>
        <end position="23"/>
    </location>
</feature>
<dbReference type="Pfam" id="PF00078">
    <property type="entry name" value="RVT_1"/>
    <property type="match status" value="1"/>
</dbReference>
<sequence>MQPRSSIAQDTGQSQVKFPPGDTELESVSERCVQPLLGYDWIAGLLDAENSLTERSEHFFSELQTFRQVNKDECVHSASSWTEGVYPQGKRSSDQRGIRKMCRTGWREELWNCMRKSGVSEKYVRVVQDMYKDSVTAVGTIDWFKVKVGLHQGSALSPFLFAVVMERLKDEVRQESLWTMMFADDIVICGESRDRLEEEPGEVKVRKEVRSATGSIIGFLRLLWILKLHVPFARRPKRSIHTERRSLRLSALSVRMDKHLDGSRIRDEQPRFEKLHGDQAKSRNGAFSPADHQLSCAEEKGSLRVQGVRTPALRSAFARFSSGAISDPASRRYQEKPEHDLLLSILPTVPLNADFRRNSDQTFQRNSR</sequence>
<dbReference type="PANTHER" id="PTHR34831:SF1">
    <property type="entry name" value="MIGRATION AND INVASION-INHIBITORY PROTEIN"/>
    <property type="match status" value="1"/>
</dbReference>
<keyword evidence="4" id="KW-1185">Reference proteome</keyword>